<reference evidence="2 3" key="1">
    <citation type="submission" date="2016-10" db="EMBL/GenBank/DDBJ databases">
        <title>Draft Genome sequence of Alkanindiges sp. strain H1.</title>
        <authorList>
            <person name="Subhash Y."/>
            <person name="Lee S."/>
        </authorList>
    </citation>
    <scope>NUCLEOTIDE SEQUENCE [LARGE SCALE GENOMIC DNA]</scope>
    <source>
        <strain evidence="2 3">H1</strain>
    </source>
</reference>
<keyword evidence="1" id="KW-0812">Transmembrane</keyword>
<dbReference type="OrthoDB" id="6712679at2"/>
<dbReference type="EMBL" id="MLCN01000025">
    <property type="protein sequence ID" value="ONG39245.1"/>
    <property type="molecule type" value="Genomic_DNA"/>
</dbReference>
<evidence type="ECO:0000313" key="2">
    <source>
        <dbReference type="EMBL" id="ONG39245.1"/>
    </source>
</evidence>
<evidence type="ECO:0000313" key="3">
    <source>
        <dbReference type="Proteomes" id="UP000192132"/>
    </source>
</evidence>
<name>A0A1S8CUV2_9GAMM</name>
<feature type="transmembrane region" description="Helical" evidence="1">
    <location>
        <begin position="44"/>
        <end position="64"/>
    </location>
</feature>
<dbReference type="AlphaFoldDB" id="A0A1S8CUV2"/>
<gene>
    <name evidence="2" type="ORF">BKE30_10090</name>
</gene>
<organism evidence="2 3">
    <name type="scientific">Alkanindiges hydrocarboniclasticus</name>
    <dbReference type="NCBI Taxonomy" id="1907941"/>
    <lineage>
        <taxon>Bacteria</taxon>
        <taxon>Pseudomonadati</taxon>
        <taxon>Pseudomonadota</taxon>
        <taxon>Gammaproteobacteria</taxon>
        <taxon>Moraxellales</taxon>
        <taxon>Moraxellaceae</taxon>
        <taxon>Alkanindiges</taxon>
    </lineage>
</organism>
<dbReference type="RefSeq" id="WP_076878491.1">
    <property type="nucleotide sequence ID" value="NZ_MLCN01000025.1"/>
</dbReference>
<feature type="transmembrane region" description="Helical" evidence="1">
    <location>
        <begin position="71"/>
        <end position="89"/>
    </location>
</feature>
<sequence length="130" mass="14200">MPSSLVLGTLAALFAVAVLGQQLIRRNNKNSLSNTQVKASPLLALLALCGMVWAPVMAVNYWLLIQAGFGWWLALAVSDLILLVLVFYLETKAQRIDGAAGWMAFAWLLLQPFTAMACGLFKLGYVLMQL</sequence>
<keyword evidence="1" id="KW-0472">Membrane</keyword>
<comment type="caution">
    <text evidence="2">The sequence shown here is derived from an EMBL/GenBank/DDBJ whole genome shotgun (WGS) entry which is preliminary data.</text>
</comment>
<proteinExistence type="predicted"/>
<feature type="transmembrane region" description="Helical" evidence="1">
    <location>
        <begin position="101"/>
        <end position="127"/>
    </location>
</feature>
<protein>
    <submittedName>
        <fullName evidence="2">Uncharacterized protein</fullName>
    </submittedName>
</protein>
<dbReference type="Proteomes" id="UP000192132">
    <property type="component" value="Unassembled WGS sequence"/>
</dbReference>
<keyword evidence="3" id="KW-1185">Reference proteome</keyword>
<keyword evidence="1" id="KW-1133">Transmembrane helix</keyword>
<accession>A0A1S8CUV2</accession>
<evidence type="ECO:0000256" key="1">
    <source>
        <dbReference type="SAM" id="Phobius"/>
    </source>
</evidence>